<feature type="active site" description="For OMPdecase activity" evidence="7">
    <location>
        <position position="63"/>
    </location>
</feature>
<dbReference type="GO" id="GO:0044205">
    <property type="term" value="P:'de novo' UMP biosynthetic process"/>
    <property type="evidence" value="ECO:0007669"/>
    <property type="project" value="UniProtKB-UniRule"/>
</dbReference>
<dbReference type="Gene3D" id="3.20.20.70">
    <property type="entry name" value="Aldolase class I"/>
    <property type="match status" value="1"/>
</dbReference>
<dbReference type="GO" id="GO:0004590">
    <property type="term" value="F:orotidine-5'-phosphate decarboxylase activity"/>
    <property type="evidence" value="ECO:0007669"/>
    <property type="project" value="UniProtKB-UniRule"/>
</dbReference>
<feature type="active site" description="Proton donor" evidence="6">
    <location>
        <position position="63"/>
    </location>
</feature>
<dbReference type="AlphaFoldDB" id="A0A7V3ZSQ2"/>
<sequence>MKPEERIILALNTNSPDRARQWIDIFKERIKWFKIGIPLYISGGNRFIEELKKENLRIFLDLKFHDIPSVVAQSIEAASLLEIDMLTVHTLGGFEMLEQSVKTAWDFEKRYGKRPLIIGVTILTSMQEAAVEDLVGFSISKGAEILANMAKSAGLDGIVSSPLEARKIREICGKDFIIITPGIRLPEDESFDQERVATPSFAIKEGATYIVVGRPLTHAREPIKKLERYIEDIEKGLKFD</sequence>
<comment type="catalytic activity">
    <reaction evidence="6">
        <text>orotidine 5'-phosphate + H(+) = UMP + CO2</text>
        <dbReference type="Rhea" id="RHEA:11596"/>
        <dbReference type="ChEBI" id="CHEBI:15378"/>
        <dbReference type="ChEBI" id="CHEBI:16526"/>
        <dbReference type="ChEBI" id="CHEBI:57538"/>
        <dbReference type="ChEBI" id="CHEBI:57865"/>
        <dbReference type="EC" id="4.1.1.23"/>
    </reaction>
</comment>
<dbReference type="SMART" id="SM00934">
    <property type="entry name" value="OMPdecase"/>
    <property type="match status" value="1"/>
</dbReference>
<dbReference type="EMBL" id="DTDP01000059">
    <property type="protein sequence ID" value="HGK53652.1"/>
    <property type="molecule type" value="Genomic_DNA"/>
</dbReference>
<dbReference type="InterPro" id="IPR011060">
    <property type="entry name" value="RibuloseP-bd_barrel"/>
</dbReference>
<evidence type="ECO:0000256" key="3">
    <source>
        <dbReference type="ARBA" id="ARBA00022793"/>
    </source>
</evidence>
<protein>
    <recommendedName>
        <fullName evidence="6">Orotidine 5'-phosphate decarboxylase</fullName>
        <ecNumber evidence="6">4.1.1.23</ecNumber>
    </recommendedName>
    <alternativeName>
        <fullName evidence="6">OMP decarboxylase</fullName>
        <shortName evidence="6">OMPDCase</shortName>
        <shortName evidence="6">OMPdecase</shortName>
    </alternativeName>
</protein>
<keyword evidence="5 6" id="KW-0456">Lyase</keyword>
<feature type="binding site" evidence="6 8">
    <location>
        <position position="124"/>
    </location>
    <ligand>
        <name>substrate</name>
    </ligand>
</feature>
<reference evidence="10" key="1">
    <citation type="journal article" date="2020" name="mSystems">
        <title>Genome- and Community-Level Interaction Insights into Carbon Utilization and Element Cycling Functions of Hydrothermarchaeota in Hydrothermal Sediment.</title>
        <authorList>
            <person name="Zhou Z."/>
            <person name="Liu Y."/>
            <person name="Xu W."/>
            <person name="Pan J."/>
            <person name="Luo Z.H."/>
            <person name="Li M."/>
        </authorList>
    </citation>
    <scope>NUCLEOTIDE SEQUENCE [LARGE SCALE GENOMIC DNA]</scope>
    <source>
        <strain evidence="11">SpSt-626</strain>
        <strain evidence="10">SpSt-695</strain>
    </source>
</reference>
<dbReference type="InterPro" id="IPR001754">
    <property type="entry name" value="OMPdeCOase_dom"/>
</dbReference>
<evidence type="ECO:0000259" key="9">
    <source>
        <dbReference type="SMART" id="SM00934"/>
    </source>
</evidence>
<feature type="binding site" evidence="6 8">
    <location>
        <position position="184"/>
    </location>
    <ligand>
        <name>substrate</name>
    </ligand>
</feature>
<dbReference type="CDD" id="cd04725">
    <property type="entry name" value="OMP_decarboxylase_like"/>
    <property type="match status" value="1"/>
</dbReference>
<dbReference type="InterPro" id="IPR014732">
    <property type="entry name" value="OMPdecase"/>
</dbReference>
<dbReference type="InterPro" id="IPR013785">
    <property type="entry name" value="Aldolase_TIM"/>
</dbReference>
<feature type="active site" description="For OMPdecase activity" evidence="7">
    <location>
        <position position="66"/>
    </location>
</feature>
<dbReference type="HAMAP" id="MF_01200_B">
    <property type="entry name" value="OMPdecase_type1_B"/>
    <property type="match status" value="1"/>
</dbReference>
<dbReference type="EC" id="4.1.1.23" evidence="6"/>
<evidence type="ECO:0000256" key="2">
    <source>
        <dbReference type="ARBA" id="ARBA00004861"/>
    </source>
</evidence>
<accession>A0A7V3ZSQ2</accession>
<organism evidence="10">
    <name type="scientific">candidate division WOR-3 bacterium</name>
    <dbReference type="NCBI Taxonomy" id="2052148"/>
    <lineage>
        <taxon>Bacteria</taxon>
        <taxon>Bacteria division WOR-3</taxon>
    </lineage>
</organism>
<dbReference type="NCBIfam" id="NF001273">
    <property type="entry name" value="PRK00230.1"/>
    <property type="match status" value="1"/>
</dbReference>
<dbReference type="GO" id="GO:0005829">
    <property type="term" value="C:cytosol"/>
    <property type="evidence" value="ECO:0007669"/>
    <property type="project" value="TreeGrafter"/>
</dbReference>
<dbReference type="NCBIfam" id="TIGR01740">
    <property type="entry name" value="pyrF"/>
    <property type="match status" value="1"/>
</dbReference>
<evidence type="ECO:0000256" key="5">
    <source>
        <dbReference type="ARBA" id="ARBA00023239"/>
    </source>
</evidence>
<keyword evidence="4 6" id="KW-0665">Pyrimidine biosynthesis</keyword>
<evidence type="ECO:0000313" key="11">
    <source>
        <dbReference type="EMBL" id="HGM97566.1"/>
    </source>
</evidence>
<dbReference type="GO" id="GO:0006207">
    <property type="term" value="P:'de novo' pyrimidine nucleobase biosynthetic process"/>
    <property type="evidence" value="ECO:0007669"/>
    <property type="project" value="InterPro"/>
</dbReference>
<dbReference type="Pfam" id="PF00215">
    <property type="entry name" value="OMPdecase"/>
    <property type="match status" value="1"/>
</dbReference>
<proteinExistence type="inferred from homology"/>
<dbReference type="EMBL" id="DTAR01000066">
    <property type="protein sequence ID" value="HGM97566.1"/>
    <property type="molecule type" value="Genomic_DNA"/>
</dbReference>
<dbReference type="UniPathway" id="UPA00070">
    <property type="reaction ID" value="UER00120"/>
</dbReference>
<dbReference type="PANTHER" id="PTHR32119:SF2">
    <property type="entry name" value="OROTIDINE 5'-PHOSPHATE DECARBOXYLASE"/>
    <property type="match status" value="1"/>
</dbReference>
<feature type="active site" description="For OMPdecase activity" evidence="7">
    <location>
        <position position="61"/>
    </location>
</feature>
<dbReference type="PANTHER" id="PTHR32119">
    <property type="entry name" value="OROTIDINE 5'-PHOSPHATE DECARBOXYLASE"/>
    <property type="match status" value="1"/>
</dbReference>
<evidence type="ECO:0000256" key="7">
    <source>
        <dbReference type="PIRSR" id="PIRSR614732-1"/>
    </source>
</evidence>
<evidence type="ECO:0000256" key="8">
    <source>
        <dbReference type="PIRSR" id="PIRSR614732-2"/>
    </source>
</evidence>
<feature type="binding site" evidence="6 8">
    <location>
        <position position="213"/>
    </location>
    <ligand>
        <name>substrate</name>
    </ligand>
</feature>
<evidence type="ECO:0000256" key="1">
    <source>
        <dbReference type="ARBA" id="ARBA00002356"/>
    </source>
</evidence>
<evidence type="ECO:0000256" key="4">
    <source>
        <dbReference type="ARBA" id="ARBA00022975"/>
    </source>
</evidence>
<comment type="pathway">
    <text evidence="2 6">Pyrimidine metabolism; UMP biosynthesis via de novo pathway; UMP from orotate: step 2/2.</text>
</comment>
<evidence type="ECO:0000313" key="10">
    <source>
        <dbReference type="EMBL" id="HGK53652.1"/>
    </source>
</evidence>
<feature type="binding site" evidence="6 8">
    <location>
        <position position="193"/>
    </location>
    <ligand>
        <name>substrate</name>
    </ligand>
</feature>
<comment type="caution">
    <text evidence="6">Lacks conserved residue(s) required for the propagation of feature annotation.</text>
</comment>
<dbReference type="SUPFAM" id="SSF51366">
    <property type="entry name" value="Ribulose-phoshate binding barrel"/>
    <property type="match status" value="1"/>
</dbReference>
<gene>
    <name evidence="6" type="primary">pyrF</name>
    <name evidence="11" type="ORF">ENT96_00750</name>
    <name evidence="10" type="ORF">ENU72_01350</name>
</gene>
<dbReference type="InterPro" id="IPR047596">
    <property type="entry name" value="OMPdecase_bac"/>
</dbReference>
<comment type="function">
    <text evidence="1 6">Catalyzes the decarboxylation of orotidine 5'-monophosphate (OMP) to uridine 5'-monophosphate (UMP).</text>
</comment>
<comment type="subunit">
    <text evidence="6">Homodimer.</text>
</comment>
<comment type="similarity">
    <text evidence="6">Belongs to the OMP decarboxylase family. Type 1 subfamily.</text>
</comment>
<name>A0A7V3ZSQ2_UNCW3</name>
<evidence type="ECO:0000256" key="6">
    <source>
        <dbReference type="HAMAP-Rule" id="MF_01200"/>
    </source>
</evidence>
<feature type="domain" description="Orotidine 5'-phosphate decarboxylase" evidence="9">
    <location>
        <begin position="6"/>
        <end position="229"/>
    </location>
</feature>
<comment type="caution">
    <text evidence="10">The sequence shown here is derived from an EMBL/GenBank/DDBJ whole genome shotgun (WGS) entry which is preliminary data.</text>
</comment>
<feature type="binding site" evidence="6 8">
    <location>
        <position position="214"/>
    </location>
    <ligand>
        <name>substrate</name>
    </ligand>
</feature>
<feature type="binding site" evidence="6">
    <location>
        <begin position="61"/>
        <end position="70"/>
    </location>
    <ligand>
        <name>substrate</name>
    </ligand>
</feature>
<feature type="binding site" evidence="6 8">
    <location>
        <position position="34"/>
    </location>
    <ligand>
        <name>substrate</name>
    </ligand>
</feature>
<keyword evidence="3 6" id="KW-0210">Decarboxylase</keyword>